<dbReference type="Gene3D" id="1.10.150.130">
    <property type="match status" value="1"/>
</dbReference>
<keyword evidence="2" id="KW-0963">Cytoplasm</keyword>
<dbReference type="PANTHER" id="PTHR30349">
    <property type="entry name" value="PHAGE INTEGRASE-RELATED"/>
    <property type="match status" value="1"/>
</dbReference>
<dbReference type="CDD" id="cd00798">
    <property type="entry name" value="INT_XerDC_C"/>
    <property type="match status" value="1"/>
</dbReference>
<dbReference type="InterPro" id="IPR011010">
    <property type="entry name" value="DNA_brk_join_enz"/>
</dbReference>
<evidence type="ECO:0000259" key="10">
    <source>
        <dbReference type="PROSITE" id="PS51898"/>
    </source>
</evidence>
<keyword evidence="7" id="KW-0233">DNA recombination</keyword>
<dbReference type="InterPro" id="IPR050090">
    <property type="entry name" value="Tyrosine_recombinase_XerCD"/>
</dbReference>
<dbReference type="InterPro" id="IPR010998">
    <property type="entry name" value="Integrase_recombinase_N"/>
</dbReference>
<evidence type="ECO:0000313" key="13">
    <source>
        <dbReference type="Proteomes" id="UP000176988"/>
    </source>
</evidence>
<keyword evidence="3" id="KW-0132">Cell division</keyword>
<evidence type="ECO:0008006" key="14">
    <source>
        <dbReference type="Google" id="ProtNLM"/>
    </source>
</evidence>
<dbReference type="EMBL" id="MGFG01000033">
    <property type="protein sequence ID" value="OGM00315.1"/>
    <property type="molecule type" value="Genomic_DNA"/>
</dbReference>
<dbReference type="InterPro" id="IPR044068">
    <property type="entry name" value="CB"/>
</dbReference>
<dbReference type="InterPro" id="IPR004107">
    <property type="entry name" value="Integrase_SAM-like_N"/>
</dbReference>
<dbReference type="GO" id="GO:0003677">
    <property type="term" value="F:DNA binding"/>
    <property type="evidence" value="ECO:0007669"/>
    <property type="project" value="UniProtKB-UniRule"/>
</dbReference>
<reference evidence="12 13" key="1">
    <citation type="journal article" date="2016" name="Nat. Commun.">
        <title>Thousands of microbial genomes shed light on interconnected biogeochemical processes in an aquifer system.</title>
        <authorList>
            <person name="Anantharaman K."/>
            <person name="Brown C.T."/>
            <person name="Hug L.A."/>
            <person name="Sharon I."/>
            <person name="Castelle C.J."/>
            <person name="Probst A.J."/>
            <person name="Thomas B.C."/>
            <person name="Singh A."/>
            <person name="Wilkins M.J."/>
            <person name="Karaoz U."/>
            <person name="Brodie E.L."/>
            <person name="Williams K.H."/>
            <person name="Hubbard S.S."/>
            <person name="Banfield J.F."/>
        </authorList>
    </citation>
    <scope>NUCLEOTIDE SEQUENCE [LARGE SCALE GENOMIC DNA]</scope>
</reference>
<dbReference type="GO" id="GO:0051301">
    <property type="term" value="P:cell division"/>
    <property type="evidence" value="ECO:0007669"/>
    <property type="project" value="UniProtKB-KW"/>
</dbReference>
<dbReference type="GO" id="GO:0007059">
    <property type="term" value="P:chromosome segregation"/>
    <property type="evidence" value="ECO:0007669"/>
    <property type="project" value="UniProtKB-KW"/>
</dbReference>
<evidence type="ECO:0000256" key="9">
    <source>
        <dbReference type="PROSITE-ProRule" id="PRU01248"/>
    </source>
</evidence>
<evidence type="ECO:0000313" key="12">
    <source>
        <dbReference type="EMBL" id="OGM00315.1"/>
    </source>
</evidence>
<dbReference type="SUPFAM" id="SSF56349">
    <property type="entry name" value="DNA breaking-rejoining enzymes"/>
    <property type="match status" value="1"/>
</dbReference>
<name>A0A1F7WE31_9BACT</name>
<dbReference type="GO" id="GO:0005737">
    <property type="term" value="C:cytoplasm"/>
    <property type="evidence" value="ECO:0007669"/>
    <property type="project" value="UniProtKB-SubCell"/>
</dbReference>
<gene>
    <name evidence="12" type="ORF">A2480_03465</name>
</gene>
<keyword evidence="6 9" id="KW-0238">DNA-binding</keyword>
<dbReference type="Pfam" id="PF02899">
    <property type="entry name" value="Phage_int_SAM_1"/>
    <property type="match status" value="1"/>
</dbReference>
<dbReference type="AlphaFoldDB" id="A0A1F7WE31"/>
<dbReference type="Pfam" id="PF00589">
    <property type="entry name" value="Phage_integrase"/>
    <property type="match status" value="1"/>
</dbReference>
<comment type="subcellular location">
    <subcellularLocation>
        <location evidence="1">Cytoplasm</location>
    </subcellularLocation>
</comment>
<dbReference type="PROSITE" id="PS51900">
    <property type="entry name" value="CB"/>
    <property type="match status" value="1"/>
</dbReference>
<dbReference type="NCBIfam" id="NF040815">
    <property type="entry name" value="recomb_XerA_Arch"/>
    <property type="match status" value="1"/>
</dbReference>
<sequence length="329" mass="38417">MSQQGIIKLIGEFLTYLEVERNRSERTVRNYDFYLRRFFEWANWPTASGITLDMVRKFRVWLNRLKDERGNTLKKNTQNYHLIALRSFLKYLAKRDIKTLVPEKIELARMPERTVDFLEPNELDRLMEAPVSDASGLVRVAVNLPLIKLRDKAILEMLFSTGLRVSELAGLTREMVNLEREEFTVRGKGDKPRIVFTSNQARYWLKEYLNRRQDVEEFLFVSHDRAARGRDAERSLTPRSIQRIVEGYAHKAGITKRITPHVLRHTFATDLLRNGADIRSVQSMLGHSSITTTQVYTHITDERLREVYDAYHGVGKKGRKIGNNSIKKH</sequence>
<proteinExistence type="predicted"/>
<dbReference type="InterPro" id="IPR013762">
    <property type="entry name" value="Integrase-like_cat_sf"/>
</dbReference>
<evidence type="ECO:0000256" key="6">
    <source>
        <dbReference type="ARBA" id="ARBA00023125"/>
    </source>
</evidence>
<dbReference type="PROSITE" id="PS51898">
    <property type="entry name" value="TYR_RECOMBINASE"/>
    <property type="match status" value="1"/>
</dbReference>
<dbReference type="PANTHER" id="PTHR30349:SF77">
    <property type="entry name" value="TYROSINE RECOMBINASE XERC"/>
    <property type="match status" value="1"/>
</dbReference>
<keyword evidence="5" id="KW-0229">DNA integration</keyword>
<evidence type="ECO:0000256" key="7">
    <source>
        <dbReference type="ARBA" id="ARBA00023172"/>
    </source>
</evidence>
<keyword evidence="8" id="KW-0131">Cell cycle</keyword>
<evidence type="ECO:0000256" key="1">
    <source>
        <dbReference type="ARBA" id="ARBA00004496"/>
    </source>
</evidence>
<feature type="domain" description="Tyr recombinase" evidence="10">
    <location>
        <begin position="113"/>
        <end position="309"/>
    </location>
</feature>
<dbReference type="GO" id="GO:0006310">
    <property type="term" value="P:DNA recombination"/>
    <property type="evidence" value="ECO:0007669"/>
    <property type="project" value="UniProtKB-KW"/>
</dbReference>
<dbReference type="Gene3D" id="1.10.443.10">
    <property type="entry name" value="Intergrase catalytic core"/>
    <property type="match status" value="1"/>
</dbReference>
<protein>
    <recommendedName>
        <fullName evidence="14">Tyrosine recombinase XerC</fullName>
    </recommendedName>
</protein>
<evidence type="ECO:0000256" key="4">
    <source>
        <dbReference type="ARBA" id="ARBA00022829"/>
    </source>
</evidence>
<evidence type="ECO:0000256" key="5">
    <source>
        <dbReference type="ARBA" id="ARBA00022908"/>
    </source>
</evidence>
<accession>A0A1F7WE31</accession>
<evidence type="ECO:0000256" key="2">
    <source>
        <dbReference type="ARBA" id="ARBA00022490"/>
    </source>
</evidence>
<comment type="caution">
    <text evidence="12">The sequence shown here is derived from an EMBL/GenBank/DDBJ whole genome shotgun (WGS) entry which is preliminary data.</text>
</comment>
<organism evidence="12 13">
    <name type="scientific">Candidatus Uhrbacteria bacterium RIFOXYC2_FULL_47_19</name>
    <dbReference type="NCBI Taxonomy" id="1802424"/>
    <lineage>
        <taxon>Bacteria</taxon>
        <taxon>Candidatus Uhriibacteriota</taxon>
    </lineage>
</organism>
<keyword evidence="4" id="KW-0159">Chromosome partition</keyword>
<evidence type="ECO:0000259" key="11">
    <source>
        <dbReference type="PROSITE" id="PS51900"/>
    </source>
</evidence>
<dbReference type="Proteomes" id="UP000176988">
    <property type="component" value="Unassembled WGS sequence"/>
</dbReference>
<evidence type="ECO:0000256" key="8">
    <source>
        <dbReference type="ARBA" id="ARBA00023306"/>
    </source>
</evidence>
<dbReference type="GO" id="GO:0015074">
    <property type="term" value="P:DNA integration"/>
    <property type="evidence" value="ECO:0007669"/>
    <property type="project" value="UniProtKB-KW"/>
</dbReference>
<feature type="domain" description="Core-binding (CB)" evidence="11">
    <location>
        <begin position="4"/>
        <end position="93"/>
    </location>
</feature>
<dbReference type="STRING" id="1802424.A2480_03465"/>
<evidence type="ECO:0000256" key="3">
    <source>
        <dbReference type="ARBA" id="ARBA00022618"/>
    </source>
</evidence>
<dbReference type="InterPro" id="IPR002104">
    <property type="entry name" value="Integrase_catalytic"/>
</dbReference>